<gene>
    <name evidence="2" type="ORF">C9I28_12690</name>
</gene>
<keyword evidence="1" id="KW-0472">Membrane</keyword>
<dbReference type="Proteomes" id="UP000240505">
    <property type="component" value="Chromosome"/>
</dbReference>
<evidence type="ECO:0000313" key="2">
    <source>
        <dbReference type="EMBL" id="AVR96460.1"/>
    </source>
</evidence>
<reference evidence="2 3" key="1">
    <citation type="submission" date="2018-03" db="EMBL/GenBank/DDBJ databases">
        <title>Massilia armeniaca sp. nov., isolated from desert soil.</title>
        <authorList>
            <person name="Huang H."/>
            <person name="Ren M."/>
        </authorList>
    </citation>
    <scope>NUCLEOTIDE SEQUENCE [LARGE SCALE GENOMIC DNA]</scope>
    <source>
        <strain evidence="2 3">ZMN-3</strain>
    </source>
</reference>
<keyword evidence="1" id="KW-0812">Transmembrane</keyword>
<accession>A0A2R4CAA5</accession>
<dbReference type="EMBL" id="CP028324">
    <property type="protein sequence ID" value="AVR96460.1"/>
    <property type="molecule type" value="Genomic_DNA"/>
</dbReference>
<keyword evidence="3" id="KW-1185">Reference proteome</keyword>
<sequence>MEPFLCLSDFWVFLVAEFFCGSVSVLCELVDWAATPALTSIAARMSASFVFIDFSFLPLLTVLGTARQNSPTLGSPAK</sequence>
<protein>
    <submittedName>
        <fullName evidence="2">Uncharacterized protein</fullName>
    </submittedName>
</protein>
<organism evidence="2 3">
    <name type="scientific">Pseudoduganella armeniaca</name>
    <dbReference type="NCBI Taxonomy" id="2072590"/>
    <lineage>
        <taxon>Bacteria</taxon>
        <taxon>Pseudomonadati</taxon>
        <taxon>Pseudomonadota</taxon>
        <taxon>Betaproteobacteria</taxon>
        <taxon>Burkholderiales</taxon>
        <taxon>Oxalobacteraceae</taxon>
        <taxon>Telluria group</taxon>
        <taxon>Pseudoduganella</taxon>
    </lineage>
</organism>
<feature type="transmembrane region" description="Helical" evidence="1">
    <location>
        <begin position="43"/>
        <end position="63"/>
    </location>
</feature>
<dbReference type="KEGG" id="masz:C9I28_12690"/>
<evidence type="ECO:0000256" key="1">
    <source>
        <dbReference type="SAM" id="Phobius"/>
    </source>
</evidence>
<evidence type="ECO:0000313" key="3">
    <source>
        <dbReference type="Proteomes" id="UP000240505"/>
    </source>
</evidence>
<proteinExistence type="predicted"/>
<name>A0A2R4CAA5_9BURK</name>
<keyword evidence="1" id="KW-1133">Transmembrane helix</keyword>
<dbReference type="AlphaFoldDB" id="A0A2R4CAA5"/>